<evidence type="ECO:0000259" key="8">
    <source>
        <dbReference type="PROSITE" id="PS50850"/>
    </source>
</evidence>
<evidence type="ECO:0000256" key="2">
    <source>
        <dbReference type="ARBA" id="ARBA00007520"/>
    </source>
</evidence>
<dbReference type="InterPro" id="IPR036259">
    <property type="entry name" value="MFS_trans_sf"/>
</dbReference>
<accession>A0ABR1RUY7</accession>
<evidence type="ECO:0000256" key="7">
    <source>
        <dbReference type="SAM" id="Phobius"/>
    </source>
</evidence>
<dbReference type="SUPFAM" id="SSF103473">
    <property type="entry name" value="MFS general substrate transporter"/>
    <property type="match status" value="2"/>
</dbReference>
<feature type="transmembrane region" description="Helical" evidence="7">
    <location>
        <begin position="143"/>
        <end position="164"/>
    </location>
</feature>
<evidence type="ECO:0000256" key="4">
    <source>
        <dbReference type="ARBA" id="ARBA00022692"/>
    </source>
</evidence>
<feature type="transmembrane region" description="Helical" evidence="7">
    <location>
        <begin position="86"/>
        <end position="106"/>
    </location>
</feature>
<feature type="transmembrane region" description="Helical" evidence="7">
    <location>
        <begin position="207"/>
        <end position="226"/>
    </location>
</feature>
<keyword evidence="4 7" id="KW-0812">Transmembrane</keyword>
<feature type="transmembrane region" description="Helical" evidence="7">
    <location>
        <begin position="118"/>
        <end position="137"/>
    </location>
</feature>
<sequence length="556" mass="59525">MTSISSSEKPYDPVMAVAGDSSKREAGNDATAVQEPAAEASPRDVHGILWVLIVLSTLSSIFLYAMDNTVVADVTPTVANEFGNVVNLPWLSVGFLVGGVAVVLPFGKLYSLFDAKWLYVISAVIFNVGSALCGAAPNIEALIVGRVLAGLGGNGMYLGVMTLLSVMTSDKERPGYLSFVGLVWGIGIILGPVIGGAFTQSKATWRWAFYINLCIAALFAPVYLFGIPSWKPRKGSRNVDLIREFDLVGSVLIIGAIISLIMAIQFGGTLYAWNSGTTIALFVVAFVLFIAFGIQQSYAIFTTMDRRIFPAHFMRNHNAVLLYMVASAGNTAGFIPIYYIPLYFQFTQGDDPIKAGVRLLPLICVLSILILLNGHLMGKFSYFQPWYIFGSVLTLIGGVLLSRTTATTSTASIYGFEILVGVGTGSFIQAGYAVIQAMVPPEEMAYGISFMMLAQLGGIGIGLSIAGAVFVNTSLIGLAQLLPEISRTDLQLLIAGTSNKFFDQLNPEQRTATIDIIFGALSRTFILVYVAGAFSLVASLLFTKRKLFAGAQAIVG</sequence>
<feature type="transmembrane region" description="Helical" evidence="7">
    <location>
        <begin position="176"/>
        <end position="195"/>
    </location>
</feature>
<feature type="transmembrane region" description="Helical" evidence="7">
    <location>
        <begin position="516"/>
        <end position="542"/>
    </location>
</feature>
<dbReference type="InterPro" id="IPR020846">
    <property type="entry name" value="MFS_dom"/>
</dbReference>
<gene>
    <name evidence="9" type="ORF">PG991_007965</name>
</gene>
<feature type="transmembrane region" description="Helical" evidence="7">
    <location>
        <begin position="412"/>
        <end position="435"/>
    </location>
</feature>
<comment type="similarity">
    <text evidence="2">Belongs to the major facilitator superfamily. TCR/Tet family.</text>
</comment>
<feature type="transmembrane region" description="Helical" evidence="7">
    <location>
        <begin position="386"/>
        <end position="406"/>
    </location>
</feature>
<evidence type="ECO:0000256" key="6">
    <source>
        <dbReference type="ARBA" id="ARBA00023136"/>
    </source>
</evidence>
<evidence type="ECO:0000256" key="3">
    <source>
        <dbReference type="ARBA" id="ARBA00022448"/>
    </source>
</evidence>
<dbReference type="Pfam" id="PF07690">
    <property type="entry name" value="MFS_1"/>
    <property type="match status" value="1"/>
</dbReference>
<dbReference type="PANTHER" id="PTHR23501:SF12">
    <property type="entry name" value="MAJOR FACILITATOR SUPERFAMILY (MFS) PROFILE DOMAIN-CONTAINING PROTEIN-RELATED"/>
    <property type="match status" value="1"/>
</dbReference>
<feature type="transmembrane region" description="Helical" evidence="7">
    <location>
        <begin position="356"/>
        <end position="374"/>
    </location>
</feature>
<keyword evidence="10" id="KW-1185">Reference proteome</keyword>
<keyword evidence="6 7" id="KW-0472">Membrane</keyword>
<feature type="transmembrane region" description="Helical" evidence="7">
    <location>
        <begin position="447"/>
        <end position="471"/>
    </location>
</feature>
<feature type="transmembrane region" description="Helical" evidence="7">
    <location>
        <begin position="279"/>
        <end position="301"/>
    </location>
</feature>
<keyword evidence="5 7" id="KW-1133">Transmembrane helix</keyword>
<dbReference type="InterPro" id="IPR011701">
    <property type="entry name" value="MFS"/>
</dbReference>
<keyword evidence="3" id="KW-0813">Transport</keyword>
<evidence type="ECO:0000256" key="5">
    <source>
        <dbReference type="ARBA" id="ARBA00022989"/>
    </source>
</evidence>
<dbReference type="PROSITE" id="PS50850">
    <property type="entry name" value="MFS"/>
    <property type="match status" value="1"/>
</dbReference>
<evidence type="ECO:0000256" key="1">
    <source>
        <dbReference type="ARBA" id="ARBA00004141"/>
    </source>
</evidence>
<reference evidence="9 10" key="1">
    <citation type="submission" date="2023-01" db="EMBL/GenBank/DDBJ databases">
        <title>Analysis of 21 Apiospora genomes using comparative genomics revels a genus with tremendous synthesis potential of carbohydrate active enzymes and secondary metabolites.</title>
        <authorList>
            <person name="Sorensen T."/>
        </authorList>
    </citation>
    <scope>NUCLEOTIDE SEQUENCE [LARGE SCALE GENOMIC DNA]</scope>
    <source>
        <strain evidence="9 10">CBS 20057</strain>
    </source>
</reference>
<dbReference type="Proteomes" id="UP001396898">
    <property type="component" value="Unassembled WGS sequence"/>
</dbReference>
<protein>
    <recommendedName>
        <fullName evidence="8">Major facilitator superfamily (MFS) profile domain-containing protein</fullName>
    </recommendedName>
</protein>
<comment type="subcellular location">
    <subcellularLocation>
        <location evidence="1">Membrane</location>
        <topology evidence="1">Multi-pass membrane protein</topology>
    </subcellularLocation>
</comment>
<dbReference type="Gene3D" id="1.20.1250.20">
    <property type="entry name" value="MFS general substrate transporter like domains"/>
    <property type="match status" value="2"/>
</dbReference>
<evidence type="ECO:0000313" key="10">
    <source>
        <dbReference type="Proteomes" id="UP001396898"/>
    </source>
</evidence>
<evidence type="ECO:0000313" key="9">
    <source>
        <dbReference type="EMBL" id="KAK8018775.1"/>
    </source>
</evidence>
<proteinExistence type="inferred from homology"/>
<feature type="transmembrane region" description="Helical" evidence="7">
    <location>
        <begin position="247"/>
        <end position="273"/>
    </location>
</feature>
<dbReference type="PANTHER" id="PTHR23501">
    <property type="entry name" value="MAJOR FACILITATOR SUPERFAMILY"/>
    <property type="match status" value="1"/>
</dbReference>
<dbReference type="EMBL" id="JAQQWI010000010">
    <property type="protein sequence ID" value="KAK8018775.1"/>
    <property type="molecule type" value="Genomic_DNA"/>
</dbReference>
<feature type="domain" description="Major facilitator superfamily (MFS) profile" evidence="8">
    <location>
        <begin position="53"/>
        <end position="547"/>
    </location>
</feature>
<name>A0ABR1RUY7_9PEZI</name>
<comment type="caution">
    <text evidence="9">The sequence shown here is derived from an EMBL/GenBank/DDBJ whole genome shotgun (WGS) entry which is preliminary data.</text>
</comment>
<organism evidence="9 10">
    <name type="scientific">Apiospora marii</name>
    <dbReference type="NCBI Taxonomy" id="335849"/>
    <lineage>
        <taxon>Eukaryota</taxon>
        <taxon>Fungi</taxon>
        <taxon>Dikarya</taxon>
        <taxon>Ascomycota</taxon>
        <taxon>Pezizomycotina</taxon>
        <taxon>Sordariomycetes</taxon>
        <taxon>Xylariomycetidae</taxon>
        <taxon>Amphisphaeriales</taxon>
        <taxon>Apiosporaceae</taxon>
        <taxon>Apiospora</taxon>
    </lineage>
</organism>
<feature type="transmembrane region" description="Helical" evidence="7">
    <location>
        <begin position="48"/>
        <end position="66"/>
    </location>
</feature>
<feature type="transmembrane region" description="Helical" evidence="7">
    <location>
        <begin position="321"/>
        <end position="344"/>
    </location>
</feature>